<evidence type="ECO:0000313" key="4">
    <source>
        <dbReference type="Proteomes" id="UP000246964"/>
    </source>
</evidence>
<dbReference type="InterPro" id="IPR012337">
    <property type="entry name" value="RNaseH-like_sf"/>
</dbReference>
<dbReference type="RefSeq" id="WP_110077104.1">
    <property type="nucleotide sequence ID" value="NZ_QGTT01000042.1"/>
</dbReference>
<reference evidence="3 4" key="1">
    <citation type="submission" date="2018-05" db="EMBL/GenBank/DDBJ databases">
        <title>Freshwater and sediment microbial communities from various areas in North America, analyzing microbe dynamics in response to fracking.</title>
        <authorList>
            <person name="Lamendella R."/>
        </authorList>
    </citation>
    <scope>NUCLEOTIDE SEQUENCE [LARGE SCALE GENOMIC DNA]</scope>
    <source>
        <strain evidence="3 4">125B1</strain>
    </source>
</reference>
<dbReference type="EMBL" id="QGTT01000042">
    <property type="protein sequence ID" value="PWW05901.1"/>
    <property type="molecule type" value="Genomic_DNA"/>
</dbReference>
<dbReference type="NCBIfam" id="NF033546">
    <property type="entry name" value="transpos_IS21"/>
    <property type="match status" value="1"/>
</dbReference>
<organism evidence="3 4">
    <name type="scientific">Pseudidiomarina maritima</name>
    <dbReference type="NCBI Taxonomy" id="519453"/>
    <lineage>
        <taxon>Bacteria</taxon>
        <taxon>Pseudomonadati</taxon>
        <taxon>Pseudomonadota</taxon>
        <taxon>Gammaproteobacteria</taxon>
        <taxon>Alteromonadales</taxon>
        <taxon>Idiomarinaceae</taxon>
        <taxon>Pseudidiomarina</taxon>
    </lineage>
</organism>
<dbReference type="PANTHER" id="PTHR35004">
    <property type="entry name" value="TRANSPOSASE RV3428C-RELATED"/>
    <property type="match status" value="1"/>
</dbReference>
<protein>
    <submittedName>
        <fullName evidence="3">Transposase</fullName>
    </submittedName>
</protein>
<dbReference type="SUPFAM" id="SSF53098">
    <property type="entry name" value="Ribonuclease H-like"/>
    <property type="match status" value="1"/>
</dbReference>
<name>A0A317PXU0_9GAMM</name>
<dbReference type="PROSITE" id="PS50994">
    <property type="entry name" value="INTEGRASE"/>
    <property type="match status" value="1"/>
</dbReference>
<dbReference type="GO" id="GO:0015074">
    <property type="term" value="P:DNA integration"/>
    <property type="evidence" value="ECO:0007669"/>
    <property type="project" value="InterPro"/>
</dbReference>
<dbReference type="InterPro" id="IPR036397">
    <property type="entry name" value="RNaseH_sf"/>
</dbReference>
<dbReference type="PANTHER" id="PTHR35004:SF6">
    <property type="entry name" value="TRANSPOSASE"/>
    <property type="match status" value="1"/>
</dbReference>
<comment type="caution">
    <text evidence="3">The sequence shown here is derived from an EMBL/GenBank/DDBJ whole genome shotgun (WGS) entry which is preliminary data.</text>
</comment>
<sequence length="499" mass="57434">MIHKIKSMYDNGQGLSIRAISRELNISRNTVKKYLAMDAQGICVMMEDTSRQKWLDGYRDYLINQLKDYPKLSAVKLMRRLCRKVGKLPISERSMRRYVQNLKAEVAVGQYRYYEPIIETVPGVQCQVDPGELRGVLINGKPHTVYFVAFVLSYSRLMYVGLSLQPLNTQRFIEMHDEAFRYFGGVTEECIYDQTKLVVLSEEYRELKLNQRFAQYATAASFHIHACEGFDPESKGKVEAAVKYVKQDCLYGESFRSETELRAYTLDWLNEVANIRVHGTTKEQPQRHYDRSERSHMNHYHVAMASLDNTPMQTRKVDKTGLISWASNKYSVPMKWQQSRVGVSEANGQLLLLDPATGELIGQHTVSLDKGLIIKNRDHYRDKTQAVEALEAYLNERLGIDVGRAIAAQLKATMPRFYKDQLRGALDVLKHYGELPTALTAHLLEREELTASKMREYIDAWFSAEQRGRMADDEEDSPVTIDLSMYRRISHVNAQRSLS</sequence>
<comment type="similarity">
    <text evidence="1">Belongs to the transposase IS21/IS408/IS1162 family.</text>
</comment>
<dbReference type="GO" id="GO:0000150">
    <property type="term" value="F:DNA strand exchange activity"/>
    <property type="evidence" value="ECO:0007669"/>
    <property type="project" value="InterPro"/>
</dbReference>
<dbReference type="Gene3D" id="3.30.420.10">
    <property type="entry name" value="Ribonuclease H-like superfamily/Ribonuclease H"/>
    <property type="match status" value="1"/>
</dbReference>
<accession>A0A317PXU0</accession>
<evidence type="ECO:0000313" key="3">
    <source>
        <dbReference type="EMBL" id="PWW05901.1"/>
    </source>
</evidence>
<dbReference type="AlphaFoldDB" id="A0A317PXU0"/>
<proteinExistence type="inferred from homology"/>
<feature type="domain" description="Integrase catalytic" evidence="2">
    <location>
        <begin position="118"/>
        <end position="293"/>
    </location>
</feature>
<dbReference type="Pfam" id="PF22483">
    <property type="entry name" value="Mu-transpos_C_2"/>
    <property type="match status" value="1"/>
</dbReference>
<dbReference type="InterPro" id="IPR054353">
    <property type="entry name" value="IstA-like_C"/>
</dbReference>
<dbReference type="OrthoDB" id="2065409at2"/>
<dbReference type="SUPFAM" id="SSF46689">
    <property type="entry name" value="Homeodomain-like"/>
    <property type="match status" value="1"/>
</dbReference>
<dbReference type="InterPro" id="IPR006120">
    <property type="entry name" value="Resolvase_HTH_dom"/>
</dbReference>
<dbReference type="GO" id="GO:0003677">
    <property type="term" value="F:DNA binding"/>
    <property type="evidence" value="ECO:0007669"/>
    <property type="project" value="InterPro"/>
</dbReference>
<dbReference type="InterPro" id="IPR009057">
    <property type="entry name" value="Homeodomain-like_sf"/>
</dbReference>
<evidence type="ECO:0000256" key="1">
    <source>
        <dbReference type="ARBA" id="ARBA00009277"/>
    </source>
</evidence>
<evidence type="ECO:0000259" key="2">
    <source>
        <dbReference type="PROSITE" id="PS50994"/>
    </source>
</evidence>
<gene>
    <name evidence="3" type="ORF">DET45_1421</name>
</gene>
<dbReference type="Proteomes" id="UP000246964">
    <property type="component" value="Unassembled WGS sequence"/>
</dbReference>
<dbReference type="Pfam" id="PF02796">
    <property type="entry name" value="HTH_7"/>
    <property type="match status" value="1"/>
</dbReference>
<keyword evidence="4" id="KW-1185">Reference proteome</keyword>
<dbReference type="InterPro" id="IPR001584">
    <property type="entry name" value="Integrase_cat-core"/>
</dbReference>
<dbReference type="Gene3D" id="1.10.10.60">
    <property type="entry name" value="Homeodomain-like"/>
    <property type="match status" value="1"/>
</dbReference>